<evidence type="ECO:0000313" key="3">
    <source>
        <dbReference type="EMBL" id="WJW69084.1"/>
    </source>
</evidence>
<dbReference type="EMBL" id="JACATZ010000003">
    <property type="protein sequence ID" value="NWJ47173.1"/>
    <property type="molecule type" value="Genomic_DNA"/>
</dbReference>
<proteinExistence type="predicted"/>
<feature type="transmembrane region" description="Helical" evidence="1">
    <location>
        <begin position="165"/>
        <end position="185"/>
    </location>
</feature>
<gene>
    <name evidence="2" type="ORF">HXX08_15030</name>
    <name evidence="3" type="ORF">OZ401_002677</name>
</gene>
<evidence type="ECO:0000256" key="1">
    <source>
        <dbReference type="SAM" id="Phobius"/>
    </source>
</evidence>
<dbReference type="EMBL" id="CP128400">
    <property type="protein sequence ID" value="WJW69084.1"/>
    <property type="molecule type" value="Genomic_DNA"/>
</dbReference>
<keyword evidence="1" id="KW-0812">Transmembrane</keyword>
<dbReference type="Pfam" id="PF12679">
    <property type="entry name" value="ABC2_membrane_2"/>
    <property type="match status" value="1"/>
</dbReference>
<feature type="transmembrane region" description="Helical" evidence="1">
    <location>
        <begin position="322"/>
        <end position="342"/>
    </location>
</feature>
<dbReference type="AlphaFoldDB" id="A0A8T7M526"/>
<keyword evidence="1" id="KW-0472">Membrane</keyword>
<feature type="transmembrane region" description="Helical" evidence="1">
    <location>
        <begin position="132"/>
        <end position="159"/>
    </location>
</feature>
<feature type="transmembrane region" description="Helical" evidence="1">
    <location>
        <begin position="197"/>
        <end position="221"/>
    </location>
</feature>
<name>A0A8T7M526_9CHLR</name>
<sequence length="376" mass="40949">MSVVTRGLSGLFRLNPVTLREMKARMRSPRAFLLIGLYLMGLAILIFLVYIQSGGGSSYSYGGSSQFTYGPTRSFEIGQNLFITIFLYLSLVIALISPALTGSAISREIEARTYELLLVTSLKRRALIYSKYFSALFYVILLVLLSLPLACLIFTFGGVDSGELLAGYAVVLVSAAAYCAIGAFFSSLIKQTSAAVLASYILVALLILGSQLVSSSIVGAINSDTSRFPPGAPRPDPRIDPAFDLPRRLLVLNPMASIGSILTSSAPLRFNNNDDLKFFPSSQLFGGSPNSYFRNTPGQQNAAANAVARMPVFPNGWSLWEGYVLVYSGITALFLVLSSTFVKSGRLERGFRLFSRKEKPERKKKQKKEKAITTSA</sequence>
<dbReference type="GO" id="GO:0005886">
    <property type="term" value="C:plasma membrane"/>
    <property type="evidence" value="ECO:0007669"/>
    <property type="project" value="UniProtKB-SubCell"/>
</dbReference>
<dbReference type="Proteomes" id="UP000521676">
    <property type="component" value="Unassembled WGS sequence"/>
</dbReference>
<feature type="transmembrane region" description="Helical" evidence="1">
    <location>
        <begin position="81"/>
        <end position="100"/>
    </location>
</feature>
<evidence type="ECO:0000313" key="2">
    <source>
        <dbReference type="EMBL" id="NWJ47173.1"/>
    </source>
</evidence>
<reference evidence="2 4" key="1">
    <citation type="submission" date="2020-06" db="EMBL/GenBank/DDBJ databases">
        <title>Anoxygenic phototrophic Chloroflexota member uses a Type I reaction center.</title>
        <authorList>
            <person name="Tsuji J.M."/>
            <person name="Shaw N.A."/>
            <person name="Nagashima S."/>
            <person name="Venkiteswaran J."/>
            <person name="Schiff S.L."/>
            <person name="Hanada S."/>
            <person name="Tank M."/>
            <person name="Neufeld J.D."/>
        </authorList>
    </citation>
    <scope>NUCLEOTIDE SEQUENCE [LARGE SCALE GENOMIC DNA]</scope>
    <source>
        <strain evidence="2">L227-S17</strain>
    </source>
</reference>
<accession>A0A8T7M526</accession>
<keyword evidence="5" id="KW-1185">Reference proteome</keyword>
<dbReference type="RefSeq" id="WP_341470975.1">
    <property type="nucleotide sequence ID" value="NZ_CP128400.1"/>
</dbReference>
<organism evidence="2 4">
    <name type="scientific">Candidatus Chlorohelix allophototropha</name>
    <dbReference type="NCBI Taxonomy" id="3003348"/>
    <lineage>
        <taxon>Bacteria</taxon>
        <taxon>Bacillati</taxon>
        <taxon>Chloroflexota</taxon>
        <taxon>Chloroflexia</taxon>
        <taxon>Candidatus Chloroheliales</taxon>
        <taxon>Candidatus Chloroheliaceae</taxon>
        <taxon>Candidatus Chlorohelix</taxon>
    </lineage>
</organism>
<dbReference type="PANTHER" id="PTHR43471">
    <property type="entry name" value="ABC TRANSPORTER PERMEASE"/>
    <property type="match status" value="1"/>
</dbReference>
<dbReference type="GO" id="GO:0140359">
    <property type="term" value="F:ABC-type transporter activity"/>
    <property type="evidence" value="ECO:0007669"/>
    <property type="project" value="InterPro"/>
</dbReference>
<evidence type="ECO:0000313" key="4">
    <source>
        <dbReference type="Proteomes" id="UP000521676"/>
    </source>
</evidence>
<protein>
    <submittedName>
        <fullName evidence="2 3">ABC transporter permease</fullName>
    </submittedName>
</protein>
<dbReference type="Proteomes" id="UP001431572">
    <property type="component" value="Chromosome 2"/>
</dbReference>
<keyword evidence="1" id="KW-1133">Transmembrane helix</keyword>
<evidence type="ECO:0000313" key="5">
    <source>
        <dbReference type="Proteomes" id="UP001431572"/>
    </source>
</evidence>
<feature type="transmembrane region" description="Helical" evidence="1">
    <location>
        <begin position="31"/>
        <end position="51"/>
    </location>
</feature>
<reference evidence="3" key="2">
    <citation type="journal article" date="2024" name="Nature">
        <title>Anoxygenic phototroph of the Chloroflexota uses a type I reaction centre.</title>
        <authorList>
            <person name="Tsuji J.M."/>
            <person name="Shaw N.A."/>
            <person name="Nagashima S."/>
            <person name="Venkiteswaran J.J."/>
            <person name="Schiff S.L."/>
            <person name="Watanabe T."/>
            <person name="Fukui M."/>
            <person name="Hanada S."/>
            <person name="Tank M."/>
            <person name="Neufeld J.D."/>
        </authorList>
    </citation>
    <scope>NUCLEOTIDE SEQUENCE</scope>
    <source>
        <strain evidence="3">L227-S17</strain>
    </source>
</reference>
<dbReference type="PANTHER" id="PTHR43471:SF12">
    <property type="entry name" value="HYPOTHETICAL MEMBRANE PROTEIN, CONSERVED"/>
    <property type="match status" value="1"/>
</dbReference>